<sequence length="189" mass="21481">MTEDFRPAKGVSKNKISRWLRVIHRDLGFLMVGVCLVYGISGFLLNHMDGKDPAFRTQEETLHLDKGLSHEELSVIWNDKGLPELKKIMTIDEEHTRLMLNGGVGVYNSETGTVDYELHKKNTFIYAINRLHYNRLRGWNIMADLFAFSLIFFALSGVFIVKGKKGMAGTGKWYLLAGILIPVLYVLFG</sequence>
<dbReference type="OrthoDB" id="9787788at2"/>
<evidence type="ECO:0008006" key="4">
    <source>
        <dbReference type="Google" id="ProtNLM"/>
    </source>
</evidence>
<dbReference type="PANTHER" id="PTHR40115">
    <property type="entry name" value="INNER MEMBRANE PROTEIN WITH PEPSY TM HELIX"/>
    <property type="match status" value="1"/>
</dbReference>
<dbReference type="PANTHER" id="PTHR40115:SF1">
    <property type="entry name" value="INNER MEMBRANE PROTEIN WITH PEPSY TM HELIX"/>
    <property type="match status" value="1"/>
</dbReference>
<organism evidence="2 3">
    <name type="scientific">Tannerella forsythia</name>
    <name type="common">Bacteroides forsythus</name>
    <dbReference type="NCBI Taxonomy" id="28112"/>
    <lineage>
        <taxon>Bacteria</taxon>
        <taxon>Pseudomonadati</taxon>
        <taxon>Bacteroidota</taxon>
        <taxon>Bacteroidia</taxon>
        <taxon>Bacteroidales</taxon>
        <taxon>Tannerellaceae</taxon>
        <taxon>Tannerella</taxon>
    </lineage>
</organism>
<evidence type="ECO:0000256" key="1">
    <source>
        <dbReference type="SAM" id="Phobius"/>
    </source>
</evidence>
<reference evidence="2 3" key="1">
    <citation type="submission" date="2016-09" db="EMBL/GenBank/DDBJ databases">
        <authorList>
            <person name="Capua I."/>
            <person name="De Benedictis P."/>
            <person name="Joannis T."/>
            <person name="Lombin L.H."/>
            <person name="Cattoli G."/>
        </authorList>
    </citation>
    <scope>NUCLEOTIDE SEQUENCE [LARGE SCALE GENOMIC DNA]</scope>
    <source>
        <strain evidence="2 3">UB20</strain>
    </source>
</reference>
<proteinExistence type="predicted"/>
<dbReference type="Proteomes" id="UP000182057">
    <property type="component" value="Unassembled WGS sequence"/>
</dbReference>
<accession>A0A1D3URM2</accession>
<name>A0A1D3URM2_TANFO</name>
<dbReference type="InterPro" id="IPR032307">
    <property type="entry name" value="PepSY_TM-like_2"/>
</dbReference>
<dbReference type="Pfam" id="PF16357">
    <property type="entry name" value="PepSY_TM_like_2"/>
    <property type="match status" value="1"/>
</dbReference>
<feature type="transmembrane region" description="Helical" evidence="1">
    <location>
        <begin position="173"/>
        <end position="188"/>
    </location>
</feature>
<protein>
    <recommendedName>
        <fullName evidence="4">Peptidase</fullName>
    </recommendedName>
</protein>
<evidence type="ECO:0000313" key="2">
    <source>
        <dbReference type="EMBL" id="SCQ22733.1"/>
    </source>
</evidence>
<dbReference type="RefSeq" id="WP_074450002.1">
    <property type="nucleotide sequence ID" value="NZ_FMMM01000067.1"/>
</dbReference>
<gene>
    <name evidence="2" type="ORF">TFUB20_01811</name>
</gene>
<keyword evidence="1" id="KW-0812">Transmembrane</keyword>
<dbReference type="AlphaFoldDB" id="A0A1D3URM2"/>
<keyword evidence="1" id="KW-1133">Transmembrane helix</keyword>
<dbReference type="EMBL" id="FMMM01000067">
    <property type="protein sequence ID" value="SCQ22733.1"/>
    <property type="molecule type" value="Genomic_DNA"/>
</dbReference>
<feature type="transmembrane region" description="Helical" evidence="1">
    <location>
        <begin position="27"/>
        <end position="45"/>
    </location>
</feature>
<keyword evidence="1" id="KW-0472">Membrane</keyword>
<feature type="transmembrane region" description="Helical" evidence="1">
    <location>
        <begin position="141"/>
        <end position="161"/>
    </location>
</feature>
<evidence type="ECO:0000313" key="3">
    <source>
        <dbReference type="Proteomes" id="UP000182057"/>
    </source>
</evidence>